<dbReference type="OrthoDB" id="7216522at2"/>
<accession>A0A318JGD9</accession>
<comment type="caution">
    <text evidence="8">The sequence shown here is derived from an EMBL/GenBank/DDBJ whole genome shotgun (WGS) entry which is preliminary data.</text>
</comment>
<reference evidence="8 9" key="1">
    <citation type="submission" date="2018-05" db="EMBL/GenBank/DDBJ databases">
        <title>Genomic Encyclopedia of Type Strains, Phase IV (KMG-IV): sequencing the most valuable type-strain genomes for metagenomic binning, comparative biology and taxonomic classification.</title>
        <authorList>
            <person name="Goeker M."/>
        </authorList>
    </citation>
    <scope>NUCLEOTIDE SEQUENCE [LARGE SCALE GENOMIC DNA]</scope>
    <source>
        <strain evidence="8 9">DSM 19792</strain>
    </source>
</reference>
<sequence length="316" mass="34729">MGIGVLYAMAAGLMWGLVFIGPLLLPEYPAALQSFGRYLAFGLITLPIAWMDRRQLRLLSKSDWIEALKLAAVGNILYYLCLASAIQRSGAPLPTMLIGTLPVVIAITANYRNAQRDGSIAWRRMLPSLLIIFAGVACVNSVEIAALQAASDKDIQTYIVGGLFALVAVACWTWYPLRNADWLRHHPDRNPRVWASAQGVATLPLALLGYLGLWIYMSVSGQDFSMPFGPRPQYFITLMLIIGLFASWLGTMCWNQASQRLPTNLAGQLIVFETLAALAYAFILSKRMPEPMVLLGIILLIVGVVTALRVKPQAIH</sequence>
<feature type="transmembrane region" description="Helical" evidence="6">
    <location>
        <begin position="5"/>
        <end position="25"/>
    </location>
</feature>
<evidence type="ECO:0000313" key="9">
    <source>
        <dbReference type="Proteomes" id="UP000247792"/>
    </source>
</evidence>
<dbReference type="Proteomes" id="UP000247792">
    <property type="component" value="Unassembled WGS sequence"/>
</dbReference>
<feature type="transmembrane region" description="Helical" evidence="6">
    <location>
        <begin position="93"/>
        <end position="114"/>
    </location>
</feature>
<proteinExistence type="predicted"/>
<dbReference type="EMBL" id="QJKB01000001">
    <property type="protein sequence ID" value="PXX47656.1"/>
    <property type="molecule type" value="Genomic_DNA"/>
</dbReference>
<feature type="transmembrane region" description="Helical" evidence="6">
    <location>
        <begin position="195"/>
        <end position="215"/>
    </location>
</feature>
<keyword evidence="2" id="KW-1003">Cell membrane</keyword>
<dbReference type="AlphaFoldDB" id="A0A318JGD9"/>
<dbReference type="InterPro" id="IPR051258">
    <property type="entry name" value="Diverse_Substrate_Transporter"/>
</dbReference>
<feature type="transmembrane region" description="Helical" evidence="6">
    <location>
        <begin position="126"/>
        <end position="149"/>
    </location>
</feature>
<evidence type="ECO:0000259" key="7">
    <source>
        <dbReference type="Pfam" id="PF00892"/>
    </source>
</evidence>
<feature type="transmembrane region" description="Helical" evidence="6">
    <location>
        <begin position="291"/>
        <end position="310"/>
    </location>
</feature>
<keyword evidence="3 6" id="KW-0812">Transmembrane</keyword>
<evidence type="ECO:0000256" key="5">
    <source>
        <dbReference type="ARBA" id="ARBA00023136"/>
    </source>
</evidence>
<feature type="transmembrane region" description="Helical" evidence="6">
    <location>
        <begin position="155"/>
        <end position="175"/>
    </location>
</feature>
<evidence type="ECO:0000256" key="6">
    <source>
        <dbReference type="SAM" id="Phobius"/>
    </source>
</evidence>
<dbReference type="InterPro" id="IPR000620">
    <property type="entry name" value="EamA_dom"/>
</dbReference>
<dbReference type="RefSeq" id="WP_110254004.1">
    <property type="nucleotide sequence ID" value="NZ_QJKB01000001.1"/>
</dbReference>
<dbReference type="Pfam" id="PF00892">
    <property type="entry name" value="EamA"/>
    <property type="match status" value="1"/>
</dbReference>
<keyword evidence="4 6" id="KW-1133">Transmembrane helix</keyword>
<feature type="transmembrane region" description="Helical" evidence="6">
    <location>
        <begin position="31"/>
        <end position="50"/>
    </location>
</feature>
<evidence type="ECO:0000256" key="3">
    <source>
        <dbReference type="ARBA" id="ARBA00022692"/>
    </source>
</evidence>
<organism evidence="8 9">
    <name type="scientific">Undibacterium pigrum</name>
    <dbReference type="NCBI Taxonomy" id="401470"/>
    <lineage>
        <taxon>Bacteria</taxon>
        <taxon>Pseudomonadati</taxon>
        <taxon>Pseudomonadota</taxon>
        <taxon>Betaproteobacteria</taxon>
        <taxon>Burkholderiales</taxon>
        <taxon>Oxalobacteraceae</taxon>
        <taxon>Undibacterium</taxon>
    </lineage>
</organism>
<dbReference type="PANTHER" id="PTHR42920:SF11">
    <property type="entry name" value="INNER MEMBRANE PROTEIN YTFF"/>
    <property type="match status" value="1"/>
</dbReference>
<keyword evidence="9" id="KW-1185">Reference proteome</keyword>
<feature type="transmembrane region" description="Helical" evidence="6">
    <location>
        <begin position="266"/>
        <end position="285"/>
    </location>
</feature>
<dbReference type="InterPro" id="IPR037185">
    <property type="entry name" value="EmrE-like"/>
</dbReference>
<dbReference type="GO" id="GO:0005886">
    <property type="term" value="C:plasma membrane"/>
    <property type="evidence" value="ECO:0007669"/>
    <property type="project" value="UniProtKB-SubCell"/>
</dbReference>
<keyword evidence="5 6" id="KW-0472">Membrane</keyword>
<protein>
    <submittedName>
        <fullName evidence="8">Drug/metabolite transporter (DMT)-like permease</fullName>
    </submittedName>
</protein>
<evidence type="ECO:0000256" key="1">
    <source>
        <dbReference type="ARBA" id="ARBA00004651"/>
    </source>
</evidence>
<evidence type="ECO:0000313" key="8">
    <source>
        <dbReference type="EMBL" id="PXX47656.1"/>
    </source>
</evidence>
<feature type="transmembrane region" description="Helical" evidence="6">
    <location>
        <begin position="70"/>
        <end position="87"/>
    </location>
</feature>
<feature type="transmembrane region" description="Helical" evidence="6">
    <location>
        <begin position="235"/>
        <end position="254"/>
    </location>
</feature>
<dbReference type="SUPFAM" id="SSF103481">
    <property type="entry name" value="Multidrug resistance efflux transporter EmrE"/>
    <property type="match status" value="2"/>
</dbReference>
<comment type="subcellular location">
    <subcellularLocation>
        <location evidence="1">Cell membrane</location>
        <topology evidence="1">Multi-pass membrane protein</topology>
    </subcellularLocation>
</comment>
<feature type="domain" description="EamA" evidence="7">
    <location>
        <begin position="3"/>
        <end position="138"/>
    </location>
</feature>
<dbReference type="PANTHER" id="PTHR42920">
    <property type="entry name" value="OS03G0707200 PROTEIN-RELATED"/>
    <property type="match status" value="1"/>
</dbReference>
<evidence type="ECO:0000256" key="4">
    <source>
        <dbReference type="ARBA" id="ARBA00022989"/>
    </source>
</evidence>
<evidence type="ECO:0000256" key="2">
    <source>
        <dbReference type="ARBA" id="ARBA00022475"/>
    </source>
</evidence>
<gene>
    <name evidence="8" type="ORF">DFR42_1011248</name>
</gene>
<name>A0A318JGD9_9BURK</name>